<evidence type="ECO:0000256" key="3">
    <source>
        <dbReference type="ARBA" id="ARBA00022448"/>
    </source>
</evidence>
<dbReference type="SMART" id="SM00918">
    <property type="entry name" value="Lig_chan-Glu_bd"/>
    <property type="match status" value="1"/>
</dbReference>
<keyword evidence="9" id="KW-0325">Glycoprotein</keyword>
<dbReference type="Proteomes" id="UP000801492">
    <property type="component" value="Unassembled WGS sequence"/>
</dbReference>
<evidence type="ECO:0000313" key="15">
    <source>
        <dbReference type="EMBL" id="KAF2897577.1"/>
    </source>
</evidence>
<keyword evidence="7 12" id="KW-0472">Membrane</keyword>
<proteinExistence type="inferred from homology"/>
<dbReference type="PANTHER" id="PTHR18966">
    <property type="entry name" value="IONOTROPIC GLUTAMATE RECEPTOR"/>
    <property type="match status" value="1"/>
</dbReference>
<evidence type="ECO:0000256" key="12">
    <source>
        <dbReference type="SAM" id="Phobius"/>
    </source>
</evidence>
<keyword evidence="8" id="KW-0675">Receptor</keyword>
<feature type="domain" description="Ionotropic glutamate receptor L-glutamate and glycine-binding" evidence="14">
    <location>
        <begin position="324"/>
        <end position="386"/>
    </location>
</feature>
<dbReference type="FunFam" id="3.40.190.10:FF:000210">
    <property type="entry name" value="Glutamate receptor ionotropic, kainate 1"/>
    <property type="match status" value="1"/>
</dbReference>
<keyword evidence="11" id="KW-0407">Ion channel</keyword>
<dbReference type="InterPro" id="IPR001320">
    <property type="entry name" value="Iontro_rcpt_C"/>
</dbReference>
<dbReference type="GO" id="GO:0016020">
    <property type="term" value="C:membrane"/>
    <property type="evidence" value="ECO:0007669"/>
    <property type="project" value="UniProtKB-SubCell"/>
</dbReference>
<keyword evidence="5 12" id="KW-1133">Transmembrane helix</keyword>
<keyword evidence="4 12" id="KW-0812">Transmembrane</keyword>
<keyword evidence="16" id="KW-1185">Reference proteome</keyword>
<evidence type="ECO:0000256" key="4">
    <source>
        <dbReference type="ARBA" id="ARBA00022692"/>
    </source>
</evidence>
<comment type="caution">
    <text evidence="15">The sequence shown here is derived from an EMBL/GenBank/DDBJ whole genome shotgun (WGS) entry which is preliminary data.</text>
</comment>
<protein>
    <submittedName>
        <fullName evidence="15">Uncharacterized protein</fullName>
    </submittedName>
</protein>
<keyword evidence="6" id="KW-0406">Ion transport</keyword>
<evidence type="ECO:0000256" key="11">
    <source>
        <dbReference type="ARBA" id="ARBA00023303"/>
    </source>
</evidence>
<gene>
    <name evidence="15" type="ORF">ILUMI_08598</name>
</gene>
<feature type="transmembrane region" description="Helical" evidence="12">
    <location>
        <begin position="458"/>
        <end position="476"/>
    </location>
</feature>
<sequence length="496" mass="56880">AKVRLISSYVVCTSKVELSFLAVCSSFTKGTTFVVDVTWLGNEGAQSITANLNVPYIRIDLSISPALNLLDKYLNLRNITDVVVIFENARFIDQALYYWINSTRLRMIVSDKLDKISANRLKDMRPMPTSYAIIASTINITAMLNVANQENLMKFPERWNLVFLDFKYENFIKNLKVNKINLLRMENVVCCALQGLSTCNCPNDFNLQKSFLKLMMEQIIQTLARMSNYKLSEEIVCDTNKYNESIIQRFKKMFLRAYSDNGNIVEKDGIFRMKIKAVVEIGTGLTNPEVAGKFDNNQELIIEDGVEIKPIKAFYRVGSTHAIPWSYQEKDSTTGDLRWTGYCIDFIQKLSELMNFNYELVIPENGTFGEKNSEGVWNGLIGDLTRGETDLAISALIMTADREEVVDFVAPYFEQGGISIDKYSVNMYFRIPFLFVVMRKPVRKTSLFKFMTVLKLEVWLSIVAALVVTAFMIWFLDKYSPYSAKNNKKAYPYECR</sequence>
<feature type="non-terminal residue" evidence="15">
    <location>
        <position position="1"/>
    </location>
</feature>
<evidence type="ECO:0000256" key="8">
    <source>
        <dbReference type="ARBA" id="ARBA00023170"/>
    </source>
</evidence>
<reference evidence="15" key="1">
    <citation type="submission" date="2019-08" db="EMBL/GenBank/DDBJ databases">
        <title>The genome of the North American firefly Photinus pyralis.</title>
        <authorList>
            <consortium name="Photinus pyralis genome working group"/>
            <person name="Fallon T.R."/>
            <person name="Sander Lower S.E."/>
            <person name="Weng J.-K."/>
        </authorList>
    </citation>
    <scope>NUCLEOTIDE SEQUENCE</scope>
    <source>
        <strain evidence="15">TRF0915ILg1</strain>
        <tissue evidence="15">Whole body</tissue>
    </source>
</reference>
<keyword evidence="3" id="KW-0813">Transport</keyword>
<evidence type="ECO:0000256" key="5">
    <source>
        <dbReference type="ARBA" id="ARBA00022989"/>
    </source>
</evidence>
<dbReference type="InterPro" id="IPR015683">
    <property type="entry name" value="Ionotropic_Glu_rcpt"/>
</dbReference>
<dbReference type="EMBL" id="VTPC01004044">
    <property type="protein sequence ID" value="KAF2897577.1"/>
    <property type="molecule type" value="Genomic_DNA"/>
</dbReference>
<dbReference type="Gene3D" id="3.40.190.10">
    <property type="entry name" value="Periplasmic binding protein-like II"/>
    <property type="match status" value="1"/>
</dbReference>
<dbReference type="AlphaFoldDB" id="A0A8K0D7B9"/>
<dbReference type="Gene3D" id="1.10.287.70">
    <property type="match status" value="1"/>
</dbReference>
<dbReference type="SUPFAM" id="SSF53850">
    <property type="entry name" value="Periplasmic binding protein-like II"/>
    <property type="match status" value="1"/>
</dbReference>
<dbReference type="InterPro" id="IPR019594">
    <property type="entry name" value="Glu/Gly-bd"/>
</dbReference>
<dbReference type="GO" id="GO:0015276">
    <property type="term" value="F:ligand-gated monoatomic ion channel activity"/>
    <property type="evidence" value="ECO:0007669"/>
    <property type="project" value="InterPro"/>
</dbReference>
<evidence type="ECO:0000313" key="16">
    <source>
        <dbReference type="Proteomes" id="UP000801492"/>
    </source>
</evidence>
<dbReference type="SMART" id="SM00079">
    <property type="entry name" value="PBPe"/>
    <property type="match status" value="1"/>
</dbReference>
<dbReference type="Pfam" id="PF10613">
    <property type="entry name" value="Lig_chan-Glu_bd"/>
    <property type="match status" value="1"/>
</dbReference>
<keyword evidence="10" id="KW-1071">Ligand-gated ion channel</keyword>
<feature type="domain" description="Ionotropic glutamate receptor C-terminal" evidence="13">
    <location>
        <begin position="316"/>
        <end position="493"/>
    </location>
</feature>
<evidence type="ECO:0000256" key="6">
    <source>
        <dbReference type="ARBA" id="ARBA00023065"/>
    </source>
</evidence>
<comment type="similarity">
    <text evidence="2">Belongs to the glutamate-gated ion channel (TC 1.A.10.1) family.</text>
</comment>
<comment type="subcellular location">
    <subcellularLocation>
        <location evidence="1">Membrane</location>
        <topology evidence="1">Multi-pass membrane protein</topology>
    </subcellularLocation>
</comment>
<evidence type="ECO:0000259" key="14">
    <source>
        <dbReference type="SMART" id="SM00918"/>
    </source>
</evidence>
<evidence type="ECO:0000256" key="2">
    <source>
        <dbReference type="ARBA" id="ARBA00008685"/>
    </source>
</evidence>
<dbReference type="OrthoDB" id="5984008at2759"/>
<evidence type="ECO:0000256" key="10">
    <source>
        <dbReference type="ARBA" id="ARBA00023286"/>
    </source>
</evidence>
<evidence type="ECO:0000256" key="7">
    <source>
        <dbReference type="ARBA" id="ARBA00023136"/>
    </source>
</evidence>
<evidence type="ECO:0000259" key="13">
    <source>
        <dbReference type="SMART" id="SM00079"/>
    </source>
</evidence>
<organism evidence="15 16">
    <name type="scientific">Ignelater luminosus</name>
    <name type="common">Cucubano</name>
    <name type="synonym">Pyrophorus luminosus</name>
    <dbReference type="NCBI Taxonomy" id="2038154"/>
    <lineage>
        <taxon>Eukaryota</taxon>
        <taxon>Metazoa</taxon>
        <taxon>Ecdysozoa</taxon>
        <taxon>Arthropoda</taxon>
        <taxon>Hexapoda</taxon>
        <taxon>Insecta</taxon>
        <taxon>Pterygota</taxon>
        <taxon>Neoptera</taxon>
        <taxon>Endopterygota</taxon>
        <taxon>Coleoptera</taxon>
        <taxon>Polyphaga</taxon>
        <taxon>Elateriformia</taxon>
        <taxon>Elateroidea</taxon>
        <taxon>Elateridae</taxon>
        <taxon>Agrypninae</taxon>
        <taxon>Pyrophorini</taxon>
        <taxon>Ignelater</taxon>
    </lineage>
</organism>
<name>A0A8K0D7B9_IGNLU</name>
<evidence type="ECO:0000256" key="9">
    <source>
        <dbReference type="ARBA" id="ARBA00023180"/>
    </source>
</evidence>
<accession>A0A8K0D7B9</accession>
<evidence type="ECO:0000256" key="1">
    <source>
        <dbReference type="ARBA" id="ARBA00004141"/>
    </source>
</evidence>